<dbReference type="GO" id="GO:0008360">
    <property type="term" value="P:regulation of cell shape"/>
    <property type="evidence" value="ECO:0007669"/>
    <property type="project" value="UniProtKB-KW"/>
</dbReference>
<gene>
    <name evidence="7" type="primary">mraY</name>
    <name evidence="10" type="ORF">DCMF_09960</name>
</gene>
<evidence type="ECO:0000256" key="9">
    <source>
        <dbReference type="PIRSR" id="PIRSR600715-1"/>
    </source>
</evidence>
<feature type="transmembrane region" description="Helical" evidence="7">
    <location>
        <begin position="204"/>
        <end position="224"/>
    </location>
</feature>
<organism evidence="10 11">
    <name type="scientific">Formimonas warabiya</name>
    <dbReference type="NCBI Taxonomy" id="1761012"/>
    <lineage>
        <taxon>Bacteria</taxon>
        <taxon>Bacillati</taxon>
        <taxon>Bacillota</taxon>
        <taxon>Clostridia</taxon>
        <taxon>Eubacteriales</taxon>
        <taxon>Peptococcaceae</taxon>
        <taxon>Candidatus Formimonas</taxon>
    </lineage>
</organism>
<keyword evidence="4 7" id="KW-0812">Transmembrane</keyword>
<feature type="transmembrane region" description="Helical" evidence="7">
    <location>
        <begin position="180"/>
        <end position="198"/>
    </location>
</feature>
<keyword evidence="6 7" id="KW-0472">Membrane</keyword>
<dbReference type="PANTHER" id="PTHR22926">
    <property type="entry name" value="PHOSPHO-N-ACETYLMURAMOYL-PENTAPEPTIDE-TRANSFERASE"/>
    <property type="match status" value="1"/>
</dbReference>
<evidence type="ECO:0000256" key="3">
    <source>
        <dbReference type="ARBA" id="ARBA00022679"/>
    </source>
</evidence>
<evidence type="ECO:0000256" key="1">
    <source>
        <dbReference type="ARBA" id="ARBA00004141"/>
    </source>
</evidence>
<dbReference type="OrthoDB" id="9805475at2"/>
<feature type="transmembrane region" description="Helical" evidence="7">
    <location>
        <begin position="111"/>
        <end position="129"/>
    </location>
</feature>
<feature type="transmembrane region" description="Helical" evidence="7">
    <location>
        <begin position="149"/>
        <end position="168"/>
    </location>
</feature>
<dbReference type="GO" id="GO:0009252">
    <property type="term" value="P:peptidoglycan biosynthetic process"/>
    <property type="evidence" value="ECO:0007669"/>
    <property type="project" value="UniProtKB-UniRule"/>
</dbReference>
<dbReference type="GO" id="GO:0071555">
    <property type="term" value="P:cell wall organization"/>
    <property type="evidence" value="ECO:0007669"/>
    <property type="project" value="UniProtKB-KW"/>
</dbReference>
<comment type="catalytic activity">
    <reaction evidence="7">
        <text>UDP-N-acetyl-alpha-D-muramoyl-L-alanyl-gamma-D-glutamyl-meso-2,6-diaminopimeloyl-D-alanyl-D-alanine + di-trans,octa-cis-undecaprenyl phosphate = di-trans,octa-cis-undecaprenyl diphospho-N-acetyl-alpha-D-muramoyl-L-alanyl-D-glutamyl-meso-2,6-diaminopimeloyl-D-alanyl-D-alanine + UMP</text>
        <dbReference type="Rhea" id="RHEA:28386"/>
        <dbReference type="ChEBI" id="CHEBI:57865"/>
        <dbReference type="ChEBI" id="CHEBI:60392"/>
        <dbReference type="ChEBI" id="CHEBI:61386"/>
        <dbReference type="ChEBI" id="CHEBI:61387"/>
        <dbReference type="EC" id="2.7.8.13"/>
    </reaction>
</comment>
<keyword evidence="5 7" id="KW-1133">Transmembrane helix</keyword>
<evidence type="ECO:0000313" key="10">
    <source>
        <dbReference type="EMBL" id="ATW25058.1"/>
    </source>
</evidence>
<evidence type="ECO:0000256" key="6">
    <source>
        <dbReference type="ARBA" id="ARBA00023136"/>
    </source>
</evidence>
<dbReference type="InterPro" id="IPR000715">
    <property type="entry name" value="Glycosyl_transferase_4"/>
</dbReference>
<dbReference type="PROSITE" id="PS01348">
    <property type="entry name" value="MRAY_2"/>
    <property type="match status" value="1"/>
</dbReference>
<dbReference type="GO" id="GO:0005886">
    <property type="term" value="C:plasma membrane"/>
    <property type="evidence" value="ECO:0007669"/>
    <property type="project" value="UniProtKB-SubCell"/>
</dbReference>
<dbReference type="EMBL" id="CP017634">
    <property type="protein sequence ID" value="ATW25058.1"/>
    <property type="molecule type" value="Genomic_DNA"/>
</dbReference>
<evidence type="ECO:0000313" key="11">
    <source>
        <dbReference type="Proteomes" id="UP000323521"/>
    </source>
</evidence>
<keyword evidence="7" id="KW-0573">Peptidoglycan synthesis</keyword>
<dbReference type="GO" id="GO:0051992">
    <property type="term" value="F:UDP-N-acetylmuramoyl-L-alanyl-D-glutamyl-meso-2,6-diaminopimelyl-D-alanyl-D-alanine:undecaprenyl-phosphate transferase activity"/>
    <property type="evidence" value="ECO:0007669"/>
    <property type="project" value="RHEA"/>
</dbReference>
<dbReference type="InterPro" id="IPR003524">
    <property type="entry name" value="PNAcMuramoyl-5peptid_Trfase"/>
</dbReference>
<name>A0A3G1KRI0_FORW1</name>
<dbReference type="UniPathway" id="UPA00219"/>
<evidence type="ECO:0000256" key="7">
    <source>
        <dbReference type="HAMAP-Rule" id="MF_00038"/>
    </source>
</evidence>
<feature type="binding site" evidence="9">
    <location>
        <position position="166"/>
    </location>
    <ligand>
        <name>Mg(2+)</name>
        <dbReference type="ChEBI" id="CHEBI:18420"/>
    </ligand>
</feature>
<accession>A0A3G1KRI0</accession>
<dbReference type="GO" id="GO:0046872">
    <property type="term" value="F:metal ion binding"/>
    <property type="evidence" value="ECO:0007669"/>
    <property type="project" value="UniProtKB-KW"/>
</dbReference>
<dbReference type="PROSITE" id="PS01347">
    <property type="entry name" value="MRAY_1"/>
    <property type="match status" value="1"/>
</dbReference>
<keyword evidence="7 9" id="KW-0460">Magnesium</keyword>
<keyword evidence="7" id="KW-0132">Cell division</keyword>
<dbReference type="Pfam" id="PF10555">
    <property type="entry name" value="MraY_sig1"/>
    <property type="match status" value="1"/>
</dbReference>
<sequence>MKIALISILTAWVIGMIIGPLLIPLLRVLKFGQRVRNDGPKGHFKKAGTPTMGGLIFIAAMVGTLMIWTRLSDEALLAAGMVLGFGFLGLLDDVIKVVFKRPLGLKAREKILGQFLLAALLLYLSVHSFERGTDLIVPLTEIKWQAGNLYYLISLILVVGTVNAVNLTDGLDGLAAGSSFLVYLGYVIICLLAVTHSPLLTVDYLELTIFAAALCGGCLAFLFFNRYPAKIFMGDTGSLALGGGIAVLAVLTKTELVLPVLAGVFVLETLSVMLQVLSFRLTGKRIFRMSPLHHHFELLGWRETKVVHVFWTLSALFVFLGLVLVTV</sequence>
<dbReference type="KEGG" id="fwa:DCMF_09960"/>
<dbReference type="Proteomes" id="UP000323521">
    <property type="component" value="Chromosome"/>
</dbReference>
<evidence type="ECO:0000256" key="2">
    <source>
        <dbReference type="ARBA" id="ARBA00005583"/>
    </source>
</evidence>
<comment type="pathway">
    <text evidence="7">Cell wall biogenesis; peptidoglycan biosynthesis.</text>
</comment>
<dbReference type="CDD" id="cd06852">
    <property type="entry name" value="GT_MraY"/>
    <property type="match status" value="1"/>
</dbReference>
<keyword evidence="7" id="KW-0131">Cell cycle</keyword>
<dbReference type="RefSeq" id="WP_148134301.1">
    <property type="nucleotide sequence ID" value="NZ_CP017634.1"/>
</dbReference>
<comment type="subcellular location">
    <subcellularLocation>
        <location evidence="7">Cell membrane</location>
        <topology evidence="7">Multi-pass membrane protein</topology>
    </subcellularLocation>
    <subcellularLocation>
        <location evidence="1">Membrane</location>
        <topology evidence="1">Multi-pass membrane protein</topology>
    </subcellularLocation>
</comment>
<comment type="similarity">
    <text evidence="2 7">Belongs to the glycosyltransferase 4 family. MraY subfamily.</text>
</comment>
<comment type="function">
    <text evidence="7">Catalyzes the initial step of the lipid cycle reactions in the biosynthesis of the cell wall peptidoglycan: transfers peptidoglycan precursor phospho-MurNAc-pentapeptide from UDP-MurNAc-pentapeptide onto the lipid carrier undecaprenyl phosphate, yielding undecaprenyl-pyrophosphoryl-MurNAc-pentapeptide, known as lipid I.</text>
</comment>
<dbReference type="GO" id="GO:0008963">
    <property type="term" value="F:phospho-N-acetylmuramoyl-pentapeptide-transferase activity"/>
    <property type="evidence" value="ECO:0007669"/>
    <property type="project" value="UniProtKB-UniRule"/>
</dbReference>
<dbReference type="GO" id="GO:0051301">
    <property type="term" value="P:cell division"/>
    <property type="evidence" value="ECO:0007669"/>
    <property type="project" value="UniProtKB-KW"/>
</dbReference>
<dbReference type="PANTHER" id="PTHR22926:SF5">
    <property type="entry name" value="PHOSPHO-N-ACETYLMURAMOYL-PENTAPEPTIDE-TRANSFERASE HOMOLOG"/>
    <property type="match status" value="1"/>
</dbReference>
<keyword evidence="7 9" id="KW-0479">Metal-binding</keyword>
<keyword evidence="3 7" id="KW-0808">Transferase</keyword>
<feature type="transmembrane region" description="Helical" evidence="7">
    <location>
        <begin position="47"/>
        <end position="69"/>
    </location>
</feature>
<evidence type="ECO:0000256" key="8">
    <source>
        <dbReference type="NCBIfam" id="TIGR00445"/>
    </source>
</evidence>
<feature type="transmembrane region" description="Helical" evidence="7">
    <location>
        <begin position="231"/>
        <end position="251"/>
    </location>
</feature>
<proteinExistence type="inferred from homology"/>
<protein>
    <recommendedName>
        <fullName evidence="7 8">Phospho-N-acetylmuramoyl-pentapeptide-transferase</fullName>
        <ecNumber evidence="7 8">2.7.8.13</ecNumber>
    </recommendedName>
    <alternativeName>
        <fullName evidence="7">UDP-MurNAc-pentapeptide phosphotransferase</fullName>
    </alternativeName>
</protein>
<keyword evidence="7" id="KW-0133">Cell shape</keyword>
<dbReference type="Pfam" id="PF00953">
    <property type="entry name" value="Glycos_transf_4"/>
    <property type="match status" value="1"/>
</dbReference>
<feature type="transmembrane region" description="Helical" evidence="7">
    <location>
        <begin position="257"/>
        <end position="279"/>
    </location>
</feature>
<comment type="cofactor">
    <cofactor evidence="7 9">
        <name>Mg(2+)</name>
        <dbReference type="ChEBI" id="CHEBI:18420"/>
    </cofactor>
</comment>
<keyword evidence="7" id="KW-1003">Cell membrane</keyword>
<feature type="transmembrane region" description="Helical" evidence="7">
    <location>
        <begin position="75"/>
        <end position="99"/>
    </location>
</feature>
<reference evidence="10 11" key="1">
    <citation type="submission" date="2016-10" db="EMBL/GenBank/DDBJ databases">
        <title>Complete Genome Sequence of Peptococcaceae strain DCMF.</title>
        <authorList>
            <person name="Edwards R.J."/>
            <person name="Holland S.I."/>
            <person name="Deshpande N.P."/>
            <person name="Wong Y.K."/>
            <person name="Ertan H."/>
            <person name="Manefield M."/>
            <person name="Russell T.L."/>
            <person name="Lee M.J."/>
        </authorList>
    </citation>
    <scope>NUCLEOTIDE SEQUENCE [LARGE SCALE GENOMIC DNA]</scope>
    <source>
        <strain evidence="10 11">DCMF</strain>
    </source>
</reference>
<evidence type="ECO:0000256" key="4">
    <source>
        <dbReference type="ARBA" id="ARBA00022692"/>
    </source>
</evidence>
<keyword evidence="7" id="KW-0961">Cell wall biogenesis/degradation</keyword>
<feature type="transmembrane region" description="Helical" evidence="7">
    <location>
        <begin position="6"/>
        <end position="26"/>
    </location>
</feature>
<dbReference type="NCBIfam" id="TIGR00445">
    <property type="entry name" value="mraY"/>
    <property type="match status" value="1"/>
</dbReference>
<keyword evidence="11" id="KW-1185">Reference proteome</keyword>
<dbReference type="AlphaFoldDB" id="A0A3G1KRI0"/>
<feature type="binding site" evidence="9">
    <location>
        <position position="235"/>
    </location>
    <ligand>
        <name>Mg(2+)</name>
        <dbReference type="ChEBI" id="CHEBI:18420"/>
    </ligand>
</feature>
<dbReference type="InterPro" id="IPR018480">
    <property type="entry name" value="PNAcMuramoyl-5peptid_Trfase_CS"/>
</dbReference>
<feature type="transmembrane region" description="Helical" evidence="7">
    <location>
        <begin position="306"/>
        <end position="325"/>
    </location>
</feature>
<dbReference type="HAMAP" id="MF_00038">
    <property type="entry name" value="MraY"/>
    <property type="match status" value="1"/>
</dbReference>
<dbReference type="EC" id="2.7.8.13" evidence="7 8"/>
<evidence type="ECO:0000256" key="5">
    <source>
        <dbReference type="ARBA" id="ARBA00022989"/>
    </source>
</evidence>